<reference evidence="2 3" key="1">
    <citation type="submission" date="2021-03" db="EMBL/GenBank/DDBJ databases">
        <title>The first data on the complete genome of the tetrodotoxin-producing bacterium.</title>
        <authorList>
            <person name="Melnikova D.I."/>
            <person name="Nijland R."/>
            <person name="Magarlamov T.Y."/>
        </authorList>
    </citation>
    <scope>NUCLEOTIDE SEQUENCE [LARGE SCALE GENOMIC DNA]</scope>
    <source>
        <strain evidence="2 3">1839</strain>
    </source>
</reference>
<feature type="region of interest" description="Disordered" evidence="1">
    <location>
        <begin position="114"/>
        <end position="149"/>
    </location>
</feature>
<gene>
    <name evidence="2" type="ORF">J1899_12005</name>
</gene>
<proteinExistence type="predicted"/>
<evidence type="ECO:0000313" key="2">
    <source>
        <dbReference type="EMBL" id="QVY59787.1"/>
    </source>
</evidence>
<evidence type="ECO:0000313" key="3">
    <source>
        <dbReference type="Proteomes" id="UP000679247"/>
    </source>
</evidence>
<organism evidence="2 3">
    <name type="scientific">Cytobacillus gottheilii</name>
    <dbReference type="NCBI Taxonomy" id="859144"/>
    <lineage>
        <taxon>Bacteria</taxon>
        <taxon>Bacillati</taxon>
        <taxon>Bacillota</taxon>
        <taxon>Bacilli</taxon>
        <taxon>Bacillales</taxon>
        <taxon>Bacillaceae</taxon>
        <taxon>Cytobacillus</taxon>
    </lineage>
</organism>
<evidence type="ECO:0000256" key="1">
    <source>
        <dbReference type="SAM" id="MobiDB-lite"/>
    </source>
</evidence>
<name>A0ABX8F9G8_9BACI</name>
<sequence length="258" mass="29405">MKARELEKMSELKTIVPPKGDYIQFENTDEYTEKVKEWGLPASKSEYWYKDRKQQSIVTIKGYEVYGQDHSGNTIIIEFEDGSLGCIHPAFLKEMQAASFGKIYLSDAGEAPQAPASIQSEKKEQEPAAAKKTVTKKETKKPKKESPKKVVLPEDKVHFTAQVKQFALSWNHFNEENDEVVVLENVTIQQEEKIEVGLAWCSHSKTLKKWELSPGEQLEFDGKIVKKKLPQGKDAEEEFIIDEAVPYKINNPSKIQKS</sequence>
<dbReference type="EMBL" id="CP071709">
    <property type="protein sequence ID" value="QVY59787.1"/>
    <property type="molecule type" value="Genomic_DNA"/>
</dbReference>
<accession>A0ABX8F9G8</accession>
<keyword evidence="3" id="KW-1185">Reference proteome</keyword>
<dbReference type="Proteomes" id="UP000679247">
    <property type="component" value="Chromosome"/>
</dbReference>
<protein>
    <submittedName>
        <fullName evidence="2">Uncharacterized protein</fullName>
    </submittedName>
</protein>